<evidence type="ECO:0000313" key="1">
    <source>
        <dbReference type="EMBL" id="CAG8743757.1"/>
    </source>
</evidence>
<proteinExistence type="predicted"/>
<evidence type="ECO:0000313" key="2">
    <source>
        <dbReference type="Proteomes" id="UP000789920"/>
    </source>
</evidence>
<protein>
    <submittedName>
        <fullName evidence="1">14598_t:CDS:1</fullName>
    </submittedName>
</protein>
<comment type="caution">
    <text evidence="1">The sequence shown here is derived from an EMBL/GenBank/DDBJ whole genome shotgun (WGS) entry which is preliminary data.</text>
</comment>
<organism evidence="1 2">
    <name type="scientific">Racocetra persica</name>
    <dbReference type="NCBI Taxonomy" id="160502"/>
    <lineage>
        <taxon>Eukaryota</taxon>
        <taxon>Fungi</taxon>
        <taxon>Fungi incertae sedis</taxon>
        <taxon>Mucoromycota</taxon>
        <taxon>Glomeromycotina</taxon>
        <taxon>Glomeromycetes</taxon>
        <taxon>Diversisporales</taxon>
        <taxon>Gigasporaceae</taxon>
        <taxon>Racocetra</taxon>
    </lineage>
</organism>
<reference evidence="1" key="1">
    <citation type="submission" date="2021-06" db="EMBL/GenBank/DDBJ databases">
        <authorList>
            <person name="Kallberg Y."/>
            <person name="Tangrot J."/>
            <person name="Rosling A."/>
        </authorList>
    </citation>
    <scope>NUCLEOTIDE SEQUENCE</scope>
    <source>
        <strain evidence="1">MA461A</strain>
    </source>
</reference>
<feature type="non-terminal residue" evidence="1">
    <location>
        <position position="98"/>
    </location>
</feature>
<dbReference type="EMBL" id="CAJVQC010029832">
    <property type="protein sequence ID" value="CAG8743757.1"/>
    <property type="molecule type" value="Genomic_DNA"/>
</dbReference>
<dbReference type="Proteomes" id="UP000789920">
    <property type="component" value="Unassembled WGS sequence"/>
</dbReference>
<sequence>MPTQTLSNSASLANKKPIRPNTQSNYSDKWKNETDYVDNENAIDYFDENEMNNFDENETDDFDIAQLDKFNKNGMNIVELSSRMEMVENIAQLQECSK</sequence>
<gene>
    <name evidence="1" type="ORF">RPERSI_LOCUS13427</name>
</gene>
<name>A0ACA9QAY1_9GLOM</name>
<keyword evidence="2" id="KW-1185">Reference proteome</keyword>
<accession>A0ACA9QAY1</accession>